<dbReference type="EMBL" id="NZEX01000110">
    <property type="protein sequence ID" value="MAH63739.1"/>
    <property type="molecule type" value="Genomic_DNA"/>
</dbReference>
<evidence type="ECO:0000256" key="2">
    <source>
        <dbReference type="SAM" id="Phobius"/>
    </source>
</evidence>
<evidence type="ECO:0000256" key="1">
    <source>
        <dbReference type="SAM" id="Coils"/>
    </source>
</evidence>
<sequence length="116" mass="13143">MAEEQYRDLLRRVQKKAESYREQQQQAAEFQSELEAVREVYGLTDQELSDILKEVESEIQAENTSAPKQPSLPNRNPLALNVATLCLLLVGMMLLFVQPLIGIVFLGGVLALRWVN</sequence>
<evidence type="ECO:0000313" key="4">
    <source>
        <dbReference type="Proteomes" id="UP000226525"/>
    </source>
</evidence>
<keyword evidence="1" id="KW-0175">Coiled coil</keyword>
<keyword evidence="2" id="KW-0812">Transmembrane</keyword>
<organism evidence="3 4">
    <name type="scientific">SAR324 cluster bacterium</name>
    <dbReference type="NCBI Taxonomy" id="2024889"/>
    <lineage>
        <taxon>Bacteria</taxon>
        <taxon>Deltaproteobacteria</taxon>
        <taxon>SAR324 cluster</taxon>
    </lineage>
</organism>
<reference evidence="4" key="1">
    <citation type="submission" date="2017-09" db="EMBL/GenBank/DDBJ databases">
        <title>The Reconstruction of 2,631 Draft Metagenome-Assembled Genomes from the Global Oceans.</title>
        <authorList>
            <person name="Tully B.J."/>
            <person name="Graham E.D."/>
            <person name="Heidelberg J.F."/>
        </authorList>
    </citation>
    <scope>NUCLEOTIDE SEQUENCE [LARGE SCALE GENOMIC DNA]</scope>
</reference>
<accession>A0A2D6YKP7</accession>
<evidence type="ECO:0000313" key="3">
    <source>
        <dbReference type="EMBL" id="MAH63739.1"/>
    </source>
</evidence>
<dbReference type="AlphaFoldDB" id="A0A2D6YKP7"/>
<gene>
    <name evidence="3" type="ORF">CMN54_09905</name>
</gene>
<dbReference type="Proteomes" id="UP000226525">
    <property type="component" value="Unassembled WGS sequence"/>
</dbReference>
<keyword evidence="2" id="KW-1133">Transmembrane helix</keyword>
<feature type="coiled-coil region" evidence="1">
    <location>
        <begin position="3"/>
        <end position="40"/>
    </location>
</feature>
<keyword evidence="2" id="KW-0472">Membrane</keyword>
<feature type="transmembrane region" description="Helical" evidence="2">
    <location>
        <begin position="78"/>
        <end position="111"/>
    </location>
</feature>
<name>A0A2D6YKP7_9DELT</name>
<protein>
    <submittedName>
        <fullName evidence="3">Uncharacterized protein</fullName>
    </submittedName>
</protein>
<comment type="caution">
    <text evidence="3">The sequence shown here is derived from an EMBL/GenBank/DDBJ whole genome shotgun (WGS) entry which is preliminary data.</text>
</comment>
<proteinExistence type="predicted"/>